<dbReference type="InterPro" id="IPR034768">
    <property type="entry name" value="4FE4S_WBL"/>
</dbReference>
<gene>
    <name evidence="2" type="ORF">GCM10023235_50660</name>
</gene>
<name>A0ABP9E1Z3_9ACTN</name>
<accession>A0ABP9E1Z3</accession>
<evidence type="ECO:0000313" key="2">
    <source>
        <dbReference type="EMBL" id="GAA4866134.1"/>
    </source>
</evidence>
<reference evidence="3" key="1">
    <citation type="journal article" date="2019" name="Int. J. Syst. Evol. Microbiol.">
        <title>The Global Catalogue of Microorganisms (GCM) 10K type strain sequencing project: providing services to taxonomists for standard genome sequencing and annotation.</title>
        <authorList>
            <consortium name="The Broad Institute Genomics Platform"/>
            <consortium name="The Broad Institute Genome Sequencing Center for Infectious Disease"/>
            <person name="Wu L."/>
            <person name="Ma J."/>
        </authorList>
    </citation>
    <scope>NUCLEOTIDE SEQUENCE [LARGE SCALE GENOMIC DNA]</scope>
    <source>
        <strain evidence="3">JCM 13006</strain>
    </source>
</reference>
<comment type="caution">
    <text evidence="2">The sequence shown here is derived from an EMBL/GenBank/DDBJ whole genome shotgun (WGS) entry which is preliminary data.</text>
</comment>
<sequence>MPGTTLNRGETAPAAPCAGADIDADLFFPAVDGTDHRRPTTCEQRALAVCAECPLARRATCLEDALAYPASEQYGVVGGTTASQRRVILFGRALVARLGVAA</sequence>
<feature type="domain" description="4Fe-4S Wbl-type" evidence="1">
    <location>
        <begin position="16"/>
        <end position="87"/>
    </location>
</feature>
<protein>
    <recommendedName>
        <fullName evidence="1">4Fe-4S Wbl-type domain-containing protein</fullName>
    </recommendedName>
</protein>
<evidence type="ECO:0000259" key="1">
    <source>
        <dbReference type="PROSITE" id="PS51674"/>
    </source>
</evidence>
<dbReference type="RefSeq" id="WP_345699169.1">
    <property type="nucleotide sequence ID" value="NZ_BAABIS010000001.1"/>
</dbReference>
<keyword evidence="3" id="KW-1185">Reference proteome</keyword>
<dbReference type="PROSITE" id="PS51674">
    <property type="entry name" value="4FE4S_WBL"/>
    <property type="match status" value="1"/>
</dbReference>
<dbReference type="Proteomes" id="UP001501752">
    <property type="component" value="Unassembled WGS sequence"/>
</dbReference>
<evidence type="ECO:0000313" key="3">
    <source>
        <dbReference type="Proteomes" id="UP001501752"/>
    </source>
</evidence>
<proteinExistence type="predicted"/>
<dbReference type="Pfam" id="PF02467">
    <property type="entry name" value="Whib"/>
    <property type="match status" value="1"/>
</dbReference>
<organism evidence="2 3">
    <name type="scientific">Kitasatospora terrestris</name>
    <dbReference type="NCBI Taxonomy" id="258051"/>
    <lineage>
        <taxon>Bacteria</taxon>
        <taxon>Bacillati</taxon>
        <taxon>Actinomycetota</taxon>
        <taxon>Actinomycetes</taxon>
        <taxon>Kitasatosporales</taxon>
        <taxon>Streptomycetaceae</taxon>
        <taxon>Kitasatospora</taxon>
    </lineage>
</organism>
<dbReference type="EMBL" id="BAABIS010000001">
    <property type="protein sequence ID" value="GAA4866134.1"/>
    <property type="molecule type" value="Genomic_DNA"/>
</dbReference>